<dbReference type="STRING" id="4097.A0A1S3X0H0"/>
<dbReference type="PANTHER" id="PTHR32108:SF9">
    <property type="entry name" value="REVERSE TRANSCRIPTASE RNASE H-LIKE DOMAIN-CONTAINING PROTEIN"/>
    <property type="match status" value="1"/>
</dbReference>
<dbReference type="PANTHER" id="PTHR32108">
    <property type="entry name" value="DNA-DIRECTED RNA POLYMERASE SUBUNIT ALPHA"/>
    <property type="match status" value="1"/>
</dbReference>
<dbReference type="InterPro" id="IPR005162">
    <property type="entry name" value="Retrotrans_gag_dom"/>
</dbReference>
<dbReference type="OrthoDB" id="1724165at2759"/>
<dbReference type="AlphaFoldDB" id="A0A1S3X0H0"/>
<evidence type="ECO:0000313" key="3">
    <source>
        <dbReference type="RefSeq" id="XP_016433460.1"/>
    </source>
</evidence>
<organism evidence="3">
    <name type="scientific">Nicotiana tabacum</name>
    <name type="common">Common tobacco</name>
    <dbReference type="NCBI Taxonomy" id="4097"/>
    <lineage>
        <taxon>Eukaryota</taxon>
        <taxon>Viridiplantae</taxon>
        <taxon>Streptophyta</taxon>
        <taxon>Embryophyta</taxon>
        <taxon>Tracheophyta</taxon>
        <taxon>Spermatophyta</taxon>
        <taxon>Magnoliopsida</taxon>
        <taxon>eudicotyledons</taxon>
        <taxon>Gunneridae</taxon>
        <taxon>Pentapetalae</taxon>
        <taxon>asterids</taxon>
        <taxon>lamiids</taxon>
        <taxon>Solanales</taxon>
        <taxon>Solanaceae</taxon>
        <taxon>Nicotianoideae</taxon>
        <taxon>Nicotianeae</taxon>
        <taxon>Nicotiana</taxon>
    </lineage>
</organism>
<evidence type="ECO:0000259" key="2">
    <source>
        <dbReference type="Pfam" id="PF03732"/>
    </source>
</evidence>
<proteinExistence type="predicted"/>
<reference evidence="3" key="1">
    <citation type="submission" date="2025-08" db="UniProtKB">
        <authorList>
            <consortium name="RefSeq"/>
        </authorList>
    </citation>
    <scope>IDENTIFICATION</scope>
</reference>
<evidence type="ECO:0000256" key="1">
    <source>
        <dbReference type="SAM" id="MobiDB-lite"/>
    </source>
</evidence>
<feature type="region of interest" description="Disordered" evidence="1">
    <location>
        <begin position="510"/>
        <end position="534"/>
    </location>
</feature>
<feature type="region of interest" description="Disordered" evidence="1">
    <location>
        <begin position="348"/>
        <end position="396"/>
    </location>
</feature>
<feature type="domain" description="Retrotransposon gag" evidence="2">
    <location>
        <begin position="183"/>
        <end position="270"/>
    </location>
</feature>
<gene>
    <name evidence="3" type="primary">LOC107759956</name>
</gene>
<dbReference type="PaxDb" id="4097-A0A1S3X0H0"/>
<dbReference type="KEGG" id="nta:107759956"/>
<dbReference type="Pfam" id="PF03732">
    <property type="entry name" value="Retrotrans_gag"/>
    <property type="match status" value="1"/>
</dbReference>
<accession>A0A1S3X0H0</accession>
<feature type="compositionally biased region" description="Low complexity" evidence="1">
    <location>
        <begin position="350"/>
        <end position="369"/>
    </location>
</feature>
<dbReference type="RefSeq" id="XP_016433460.1">
    <property type="nucleotide sequence ID" value="XM_016577974.1"/>
</dbReference>
<protein>
    <recommendedName>
        <fullName evidence="2">Retrotransposon gag domain-containing protein</fullName>
    </recommendedName>
</protein>
<sequence length="650" mass="72603">MTLPVDSPISRVPTSESATVEENRMLRLRVMEMWDAWTNGKDPPKAIPGFPELSPRPTGTSNVPISHPNIPSGQPAISTHSVGGTSGVHLQMLMPGTAPNIFTAPLCSATVQHSLPEPVFDPWVFPFQKPVLPTDPPSSEITVEAPKQDEKYDGHGDPIAHLKKYCNQLRGAGGKEELLMAYFGESLIGIASKWYMDQNVSRWHIWDDLARDFILQFQYNIDIAPDRNSLSNLKKKPSESFGEYAIKWREQASRVKPPMDEIEMVTVFLQAQEPYYFQNMMSVMGKPFAEAIKIGDMVEHGLKTGRILSQSAIRETSQAIQCGSGGMAKSKTRKETTMAASRERRYWIARPQANRNQPPFQRNQPPHQNHYNPRPPQNNFRPRGPPKRPNYTPIGESYSTLLPKLVQMNLLQPIPPNRQNPKSPSYQQGVRCAYHSRVEGHDTNDCWTLKMAVENLIEQGKIVLRGEEVPHVTNNPLPAHDDGPIIGMISEVQEFDPALKAIIAIADAEKKPKAASKQEKGEKKSKIAETEQEKEIDVPKQASVVRGTIKPLWLNEPVVIGRVPQKPITDPAAMSYKGKEILGKLQETEEMCGAMRKMLHETHIVQSGEGTSTAEVSYTGPSTKLQNWKATPGRSPSRLVLPLLLHHELS</sequence>
<name>A0A1S3X0H0_TOBAC</name>